<dbReference type="InterPro" id="IPR043746">
    <property type="entry name" value="DUF5691"/>
</dbReference>
<gene>
    <name evidence="1" type="ORF">EIY87_32345</name>
</gene>
<accession>A0A427T0H6</accession>
<protein>
    <submittedName>
        <fullName evidence="1">Uncharacterized protein</fullName>
    </submittedName>
</protein>
<dbReference type="EMBL" id="RSEC01000059">
    <property type="protein sequence ID" value="RSD11485.1"/>
    <property type="molecule type" value="Genomic_DNA"/>
</dbReference>
<reference evidence="1 2" key="1">
    <citation type="submission" date="2018-12" db="EMBL/GenBank/DDBJ databases">
        <title>Amycolatopsis eburnea sp. nov. actinomycete associate with arbuscular mycorrhiza fungal spore.</title>
        <authorList>
            <person name="Lumyong S."/>
            <person name="Chaiya L."/>
        </authorList>
    </citation>
    <scope>NUCLEOTIDE SEQUENCE [LARGE SCALE GENOMIC DNA]</scope>
    <source>
        <strain evidence="1 2">GLM-1</strain>
    </source>
</reference>
<name>A0A427T0H6_9PSEU</name>
<keyword evidence="2" id="KW-1185">Reference proteome</keyword>
<dbReference type="AlphaFoldDB" id="A0A427T0H6"/>
<proteinExistence type="predicted"/>
<evidence type="ECO:0000313" key="2">
    <source>
        <dbReference type="Proteomes" id="UP000267081"/>
    </source>
</evidence>
<dbReference type="Proteomes" id="UP000267081">
    <property type="component" value="Unassembled WGS sequence"/>
</dbReference>
<evidence type="ECO:0000313" key="1">
    <source>
        <dbReference type="EMBL" id="RSD11485.1"/>
    </source>
</evidence>
<dbReference type="RefSeq" id="WP_125313711.1">
    <property type="nucleotide sequence ID" value="NZ_RSEC01000059.1"/>
</dbReference>
<sequence length="463" mass="50558">MKAWEDLVGTALLGTRRRTLDLSSLPPAVRPLAEDREDPAEQLLAAAAVLTTFRRAGRQPLHDVRPLPVAAEDERPFVPPLARERLARLLAASHPDLLLEWLGIVAGTNYRVPPETLPLLAEAARTKAALRGPLVAVAGPVGAWLGQRNPDWSFLAAPAETTGTQDVWQYGSLAQRRRWLAAKLAEAPEEAREALAGSWKSEPADVRSDFLGVLAAHLRPEDEAFLEAALTDRAAAVRERAAELLGRLPGTRYGESMAERLRPLVRRRGRVLEIALPQGERGEGTVRLRTLVAAAPLAFWTEFGPPAEVVRMTVEGCPAAVLRDSWATAAVRQGDETWAKALIGADPGGRTTPPLLDVLSPAAQAATIGHLVSRLPVESFARLVHELPRPWTKELGTALLDWIARQDDHRLVSHAAVVIARAVPAACLRHPLATTRLTMDAGPWRRALTETLNFRREMYEELA</sequence>
<dbReference type="OrthoDB" id="262508at2"/>
<dbReference type="Pfam" id="PF18944">
    <property type="entry name" value="DUF5691"/>
    <property type="match status" value="1"/>
</dbReference>
<comment type="caution">
    <text evidence="1">The sequence shown here is derived from an EMBL/GenBank/DDBJ whole genome shotgun (WGS) entry which is preliminary data.</text>
</comment>
<organism evidence="1 2">
    <name type="scientific">Amycolatopsis eburnea</name>
    <dbReference type="NCBI Taxonomy" id="2267691"/>
    <lineage>
        <taxon>Bacteria</taxon>
        <taxon>Bacillati</taxon>
        <taxon>Actinomycetota</taxon>
        <taxon>Actinomycetes</taxon>
        <taxon>Pseudonocardiales</taxon>
        <taxon>Pseudonocardiaceae</taxon>
        <taxon>Amycolatopsis</taxon>
    </lineage>
</organism>